<dbReference type="GO" id="GO:0004315">
    <property type="term" value="F:3-oxoacyl-[acyl-carrier-protein] synthase activity"/>
    <property type="evidence" value="ECO:0007669"/>
    <property type="project" value="InterPro"/>
</dbReference>
<comment type="domain">
    <text evidence="9">The last Arg residue of the ACP-binding site is essential for the weak association between ACP/AcpP and FabH.</text>
</comment>
<dbReference type="InterPro" id="IPR004655">
    <property type="entry name" value="FabH"/>
</dbReference>
<keyword evidence="7 9" id="KW-0275">Fatty acid biosynthesis</keyword>
<dbReference type="GO" id="GO:0006633">
    <property type="term" value="P:fatty acid biosynthetic process"/>
    <property type="evidence" value="ECO:0007669"/>
    <property type="project" value="UniProtKB-UniRule"/>
</dbReference>
<dbReference type="InterPro" id="IPR013751">
    <property type="entry name" value="ACP_syn_III_N"/>
</dbReference>
<name>A0A4S8PFF3_9ACTN</name>
<keyword evidence="3 9" id="KW-0444">Lipid biosynthesis</keyword>
<dbReference type="Gene3D" id="3.40.47.10">
    <property type="match status" value="1"/>
</dbReference>
<dbReference type="InterPro" id="IPR016039">
    <property type="entry name" value="Thiolase-like"/>
</dbReference>
<feature type="active site" evidence="9">
    <location>
        <position position="256"/>
    </location>
</feature>
<comment type="caution">
    <text evidence="12">The sequence shown here is derived from an EMBL/GenBank/DDBJ whole genome shotgun (WGS) entry which is preliminary data.</text>
</comment>
<feature type="active site" evidence="9">
    <location>
        <position position="114"/>
    </location>
</feature>
<dbReference type="Proteomes" id="UP000305792">
    <property type="component" value="Unassembled WGS sequence"/>
</dbReference>
<comment type="subcellular location">
    <subcellularLocation>
        <location evidence="9">Cytoplasm</location>
    </subcellularLocation>
</comment>
<evidence type="ECO:0000256" key="3">
    <source>
        <dbReference type="ARBA" id="ARBA00022516"/>
    </source>
</evidence>
<feature type="domain" description="Beta-ketoacyl-[acyl-carrier-protein] synthase III N-terminal" evidence="11">
    <location>
        <begin position="108"/>
        <end position="188"/>
    </location>
</feature>
<comment type="pathway">
    <text evidence="9">Lipid metabolism; fatty acid biosynthesis.</text>
</comment>
<evidence type="ECO:0000256" key="6">
    <source>
        <dbReference type="ARBA" id="ARBA00023098"/>
    </source>
</evidence>
<feature type="active site" evidence="9">
    <location>
        <position position="286"/>
    </location>
</feature>
<feature type="region of interest" description="ACP-binding" evidence="9">
    <location>
        <begin position="257"/>
        <end position="261"/>
    </location>
</feature>
<keyword evidence="6 9" id="KW-0443">Lipid metabolism</keyword>
<comment type="subunit">
    <text evidence="9">Homodimer.</text>
</comment>
<dbReference type="GO" id="GO:0005737">
    <property type="term" value="C:cytoplasm"/>
    <property type="evidence" value="ECO:0007669"/>
    <property type="project" value="UniProtKB-SubCell"/>
</dbReference>
<keyword evidence="2 9" id="KW-0963">Cytoplasm</keyword>
<dbReference type="EC" id="2.3.1.180" evidence="9"/>
<evidence type="ECO:0000256" key="8">
    <source>
        <dbReference type="ARBA" id="ARBA00023315"/>
    </source>
</evidence>
<keyword evidence="4 9" id="KW-0808">Transferase</keyword>
<dbReference type="NCBIfam" id="NF006829">
    <property type="entry name" value="PRK09352.1"/>
    <property type="match status" value="1"/>
</dbReference>
<evidence type="ECO:0000256" key="7">
    <source>
        <dbReference type="ARBA" id="ARBA00023160"/>
    </source>
</evidence>
<organism evidence="12 13">
    <name type="scientific">Glycomyces paridis</name>
    <dbReference type="NCBI Taxonomy" id="2126555"/>
    <lineage>
        <taxon>Bacteria</taxon>
        <taxon>Bacillati</taxon>
        <taxon>Actinomycetota</taxon>
        <taxon>Actinomycetes</taxon>
        <taxon>Glycomycetales</taxon>
        <taxon>Glycomycetaceae</taxon>
        <taxon>Glycomyces</taxon>
    </lineage>
</organism>
<keyword evidence="13" id="KW-1185">Reference proteome</keyword>
<dbReference type="InterPro" id="IPR013747">
    <property type="entry name" value="ACP_syn_III_C"/>
</dbReference>
<dbReference type="Pfam" id="PF08541">
    <property type="entry name" value="ACP_syn_III_C"/>
    <property type="match status" value="1"/>
</dbReference>
<dbReference type="HAMAP" id="MF_01815">
    <property type="entry name" value="FabH"/>
    <property type="match status" value="1"/>
</dbReference>
<dbReference type="PANTHER" id="PTHR34069">
    <property type="entry name" value="3-OXOACYL-[ACYL-CARRIER-PROTEIN] SYNTHASE 3"/>
    <property type="match status" value="1"/>
</dbReference>
<accession>A0A4S8PFF3</accession>
<evidence type="ECO:0000256" key="1">
    <source>
        <dbReference type="ARBA" id="ARBA00008642"/>
    </source>
</evidence>
<dbReference type="NCBIfam" id="TIGR00747">
    <property type="entry name" value="fabH"/>
    <property type="match status" value="1"/>
</dbReference>
<dbReference type="CDD" id="cd00830">
    <property type="entry name" value="KAS_III"/>
    <property type="match status" value="1"/>
</dbReference>
<comment type="similarity">
    <text evidence="1 9">Belongs to the thiolase-like superfamily. FabH family.</text>
</comment>
<evidence type="ECO:0000256" key="4">
    <source>
        <dbReference type="ARBA" id="ARBA00022679"/>
    </source>
</evidence>
<dbReference type="SUPFAM" id="SSF53901">
    <property type="entry name" value="Thiolase-like"/>
    <property type="match status" value="1"/>
</dbReference>
<evidence type="ECO:0000256" key="9">
    <source>
        <dbReference type="HAMAP-Rule" id="MF_01815"/>
    </source>
</evidence>
<gene>
    <name evidence="9" type="primary">fabH</name>
    <name evidence="12" type="ORF">E9998_10400</name>
</gene>
<dbReference type="OrthoDB" id="9815506at2"/>
<feature type="domain" description="Beta-ketoacyl-[acyl-carrier-protein] synthase III C-terminal" evidence="10">
    <location>
        <begin position="242"/>
        <end position="329"/>
    </location>
</feature>
<evidence type="ECO:0000313" key="12">
    <source>
        <dbReference type="EMBL" id="THV29140.1"/>
    </source>
</evidence>
<dbReference type="Pfam" id="PF08545">
    <property type="entry name" value="ACP_syn_III"/>
    <property type="match status" value="1"/>
</dbReference>
<dbReference type="RefSeq" id="WP_136529633.1">
    <property type="nucleotide sequence ID" value="NZ_STGX01000006.1"/>
</dbReference>
<dbReference type="AlphaFoldDB" id="A0A4S8PFF3"/>
<keyword evidence="8 9" id="KW-0012">Acyltransferase</keyword>
<evidence type="ECO:0000259" key="10">
    <source>
        <dbReference type="Pfam" id="PF08541"/>
    </source>
</evidence>
<keyword evidence="9" id="KW-0511">Multifunctional enzyme</keyword>
<evidence type="ECO:0000313" key="13">
    <source>
        <dbReference type="Proteomes" id="UP000305792"/>
    </source>
</evidence>
<dbReference type="GO" id="GO:0044550">
    <property type="term" value="P:secondary metabolite biosynthetic process"/>
    <property type="evidence" value="ECO:0007669"/>
    <property type="project" value="TreeGrafter"/>
</dbReference>
<protein>
    <recommendedName>
        <fullName evidence="9">Beta-ketoacyl-[acyl-carrier-protein] synthase III</fullName>
        <shortName evidence="9">Beta-ketoacyl-ACP synthase III</shortName>
        <shortName evidence="9">KAS III</shortName>
        <ecNumber evidence="9">2.3.1.180</ecNumber>
    </recommendedName>
    <alternativeName>
        <fullName evidence="9">3-oxoacyl-[acyl-carrier-protein] synthase 3</fullName>
    </alternativeName>
    <alternativeName>
        <fullName evidence="9">3-oxoacyl-[acyl-carrier-protein] synthase III</fullName>
    </alternativeName>
</protein>
<keyword evidence="5 9" id="KW-0276">Fatty acid metabolism</keyword>
<proteinExistence type="inferred from homology"/>
<dbReference type="PANTHER" id="PTHR34069:SF2">
    <property type="entry name" value="BETA-KETOACYL-[ACYL-CARRIER-PROTEIN] SYNTHASE III"/>
    <property type="match status" value="1"/>
</dbReference>
<comment type="catalytic activity">
    <reaction evidence="9">
        <text>malonyl-[ACP] + acetyl-CoA + H(+) = 3-oxobutanoyl-[ACP] + CO2 + CoA</text>
        <dbReference type="Rhea" id="RHEA:12080"/>
        <dbReference type="Rhea" id="RHEA-COMP:9623"/>
        <dbReference type="Rhea" id="RHEA-COMP:9625"/>
        <dbReference type="ChEBI" id="CHEBI:15378"/>
        <dbReference type="ChEBI" id="CHEBI:16526"/>
        <dbReference type="ChEBI" id="CHEBI:57287"/>
        <dbReference type="ChEBI" id="CHEBI:57288"/>
        <dbReference type="ChEBI" id="CHEBI:78449"/>
        <dbReference type="ChEBI" id="CHEBI:78450"/>
        <dbReference type="EC" id="2.3.1.180"/>
    </reaction>
</comment>
<dbReference type="UniPathway" id="UPA00094"/>
<sequence>MTDPAPAAVIAGVGAWVPPRVVTNDDLAARMDTSDEWIRTRTGIRSRHFAEPGTATSDLAVEAGRRALASADVHVDTVVVATITPDQQLPHTAPLVAERLGLGGAAAFDVSAACSGFVYGLAVCAGLIAAGTSRAVLFIGADTFSTTLNPDDRTSAVIFGDGAGAVVLRAGNAAEPGALGTFDLGSDGGQWELATIRGGGSRQRLAAAPFDPADEYFAMEGKAMFKQAALRMADSARIVAKHAGWRIEDVDRIVSHQANLRIVEQVAYELGVPAAHCLSNIDSVGNTVAASIPLAMADAVAKGDLRPGHRVLVLAFGGGLTWGGTAVRWPSLRLADPTLPNTRSANP</sequence>
<dbReference type="GO" id="GO:0033818">
    <property type="term" value="F:beta-ketoacyl-acyl-carrier-protein synthase III activity"/>
    <property type="evidence" value="ECO:0007669"/>
    <property type="project" value="UniProtKB-UniRule"/>
</dbReference>
<comment type="function">
    <text evidence="9">Catalyzes the condensation reaction of fatty acid synthesis by the addition to an acyl acceptor of two carbons from malonyl-ACP. Catalyzes the first condensation reaction which initiates fatty acid synthesis and may therefore play a role in governing the total rate of fatty acid production. Possesses both acetoacetyl-ACP synthase and acetyl transacylase activities. Its substrate specificity determines the biosynthesis of branched-chain and/or straight-chain of fatty acids.</text>
</comment>
<evidence type="ECO:0000259" key="11">
    <source>
        <dbReference type="Pfam" id="PF08545"/>
    </source>
</evidence>
<dbReference type="EMBL" id="STGX01000006">
    <property type="protein sequence ID" value="THV29140.1"/>
    <property type="molecule type" value="Genomic_DNA"/>
</dbReference>
<evidence type="ECO:0000256" key="5">
    <source>
        <dbReference type="ARBA" id="ARBA00022832"/>
    </source>
</evidence>
<evidence type="ECO:0000256" key="2">
    <source>
        <dbReference type="ARBA" id="ARBA00022490"/>
    </source>
</evidence>
<reference evidence="12 13" key="1">
    <citation type="journal article" date="2018" name="Int. J. Syst. Evol. Microbiol.">
        <title>Glycomyces paridis sp. nov., isolated from the medicinal plant Paris polyphylla.</title>
        <authorList>
            <person name="Fang X.M."/>
            <person name="Bai J.L."/>
            <person name="Su J."/>
            <person name="Zhao L.L."/>
            <person name="Liu H.Y."/>
            <person name="Ma B.P."/>
            <person name="Zhang Y.Q."/>
            <person name="Yu L.Y."/>
        </authorList>
    </citation>
    <scope>NUCLEOTIDE SEQUENCE [LARGE SCALE GENOMIC DNA]</scope>
    <source>
        <strain evidence="12 13">CPCC 204357</strain>
    </source>
</reference>